<reference evidence="3 4" key="1">
    <citation type="submission" date="2020-08" db="EMBL/GenBank/DDBJ databases">
        <title>Genomic Encyclopedia of Type Strains, Phase IV (KMG-IV): sequencing the most valuable type-strain genomes for metagenomic binning, comparative biology and taxonomic classification.</title>
        <authorList>
            <person name="Goeker M."/>
        </authorList>
    </citation>
    <scope>NUCLEOTIDE SEQUENCE [LARGE SCALE GENOMIC DNA]</scope>
    <source>
        <strain evidence="3 4">DSM 26385</strain>
    </source>
</reference>
<dbReference type="EMBL" id="JACIDU010000005">
    <property type="protein sequence ID" value="MBB4102993.1"/>
    <property type="molecule type" value="Genomic_DNA"/>
</dbReference>
<feature type="domain" description="Transposase IS110-like N-terminal" evidence="2">
    <location>
        <begin position="27"/>
        <end position="169"/>
    </location>
</feature>
<sequence>MSFTSDTILVALELSNSLWLVGTRQAGARVSQMHRVSAGDTAMLMRLLDELQASGRGQGTPSPIAVCFEAGRDGFWLHRLLTAQGITAYVVEPTSILVNRRAKRAKTDRLDAEGMLRVLAAYIAGDTQICSMVQVPTPDEEDGKRVHREREYLVQEQTRIENRISALLVTQGIRSRPSLRSWGQNKSSPKSYAKDERNENLRGVP</sequence>
<dbReference type="InterPro" id="IPR047650">
    <property type="entry name" value="Transpos_IS110"/>
</dbReference>
<comment type="caution">
    <text evidence="3">The sequence shown here is derived from an EMBL/GenBank/DDBJ whole genome shotgun (WGS) entry which is preliminary data.</text>
</comment>
<evidence type="ECO:0000313" key="3">
    <source>
        <dbReference type="EMBL" id="MBB4102993.1"/>
    </source>
</evidence>
<dbReference type="GO" id="GO:0003677">
    <property type="term" value="F:DNA binding"/>
    <property type="evidence" value="ECO:0007669"/>
    <property type="project" value="InterPro"/>
</dbReference>
<keyword evidence="4" id="KW-1185">Reference proteome</keyword>
<organism evidence="3 4">
    <name type="scientific">Allorhizobium borbori</name>
    <dbReference type="NCBI Taxonomy" id="485907"/>
    <lineage>
        <taxon>Bacteria</taxon>
        <taxon>Pseudomonadati</taxon>
        <taxon>Pseudomonadota</taxon>
        <taxon>Alphaproteobacteria</taxon>
        <taxon>Hyphomicrobiales</taxon>
        <taxon>Rhizobiaceae</taxon>
        <taxon>Rhizobium/Agrobacterium group</taxon>
        <taxon>Allorhizobium</taxon>
    </lineage>
</organism>
<proteinExistence type="predicted"/>
<dbReference type="Proteomes" id="UP000584824">
    <property type="component" value="Unassembled WGS sequence"/>
</dbReference>
<gene>
    <name evidence="3" type="ORF">GGQ66_001548</name>
</gene>
<dbReference type="GO" id="GO:0006313">
    <property type="term" value="P:DNA transposition"/>
    <property type="evidence" value="ECO:0007669"/>
    <property type="project" value="InterPro"/>
</dbReference>
<evidence type="ECO:0000313" key="4">
    <source>
        <dbReference type="Proteomes" id="UP000584824"/>
    </source>
</evidence>
<evidence type="ECO:0000259" key="2">
    <source>
        <dbReference type="Pfam" id="PF01548"/>
    </source>
</evidence>
<evidence type="ECO:0000256" key="1">
    <source>
        <dbReference type="SAM" id="MobiDB-lite"/>
    </source>
</evidence>
<dbReference type="Pfam" id="PF01548">
    <property type="entry name" value="DEDD_Tnp_IS110"/>
    <property type="match status" value="1"/>
</dbReference>
<feature type="compositionally biased region" description="Basic and acidic residues" evidence="1">
    <location>
        <begin position="192"/>
        <end position="205"/>
    </location>
</feature>
<protein>
    <submittedName>
        <fullName evidence="3">Transposase</fullName>
    </submittedName>
</protein>
<dbReference type="InterPro" id="IPR002525">
    <property type="entry name" value="Transp_IS110-like_N"/>
</dbReference>
<accession>A0A7W6K0L4</accession>
<feature type="compositionally biased region" description="Polar residues" evidence="1">
    <location>
        <begin position="181"/>
        <end position="190"/>
    </location>
</feature>
<dbReference type="GO" id="GO:0004803">
    <property type="term" value="F:transposase activity"/>
    <property type="evidence" value="ECO:0007669"/>
    <property type="project" value="InterPro"/>
</dbReference>
<dbReference type="AlphaFoldDB" id="A0A7W6K0L4"/>
<feature type="region of interest" description="Disordered" evidence="1">
    <location>
        <begin position="178"/>
        <end position="205"/>
    </location>
</feature>
<name>A0A7W6K0L4_9HYPH</name>
<dbReference type="PANTHER" id="PTHR33055:SF3">
    <property type="entry name" value="PUTATIVE TRANSPOSASE FOR IS117-RELATED"/>
    <property type="match status" value="1"/>
</dbReference>
<dbReference type="PANTHER" id="PTHR33055">
    <property type="entry name" value="TRANSPOSASE FOR INSERTION SEQUENCE ELEMENT IS1111A"/>
    <property type="match status" value="1"/>
</dbReference>